<organism evidence="1">
    <name type="scientific">Anguilla anguilla</name>
    <name type="common">European freshwater eel</name>
    <name type="synonym">Muraena anguilla</name>
    <dbReference type="NCBI Taxonomy" id="7936"/>
    <lineage>
        <taxon>Eukaryota</taxon>
        <taxon>Metazoa</taxon>
        <taxon>Chordata</taxon>
        <taxon>Craniata</taxon>
        <taxon>Vertebrata</taxon>
        <taxon>Euteleostomi</taxon>
        <taxon>Actinopterygii</taxon>
        <taxon>Neopterygii</taxon>
        <taxon>Teleostei</taxon>
        <taxon>Anguilliformes</taxon>
        <taxon>Anguillidae</taxon>
        <taxon>Anguilla</taxon>
    </lineage>
</organism>
<evidence type="ECO:0000313" key="1">
    <source>
        <dbReference type="EMBL" id="JAH28117.1"/>
    </source>
</evidence>
<reference evidence="1" key="1">
    <citation type="submission" date="2014-11" db="EMBL/GenBank/DDBJ databases">
        <authorList>
            <person name="Amaro Gonzalez C."/>
        </authorList>
    </citation>
    <scope>NUCLEOTIDE SEQUENCE</scope>
</reference>
<name>A0A0E9RH32_ANGAN</name>
<reference evidence="1" key="2">
    <citation type="journal article" date="2015" name="Fish Shellfish Immunol.">
        <title>Early steps in the European eel (Anguilla anguilla)-Vibrio vulnificus interaction in the gills: Role of the RtxA13 toxin.</title>
        <authorList>
            <person name="Callol A."/>
            <person name="Pajuelo D."/>
            <person name="Ebbesson L."/>
            <person name="Teles M."/>
            <person name="MacKenzie S."/>
            <person name="Amaro C."/>
        </authorList>
    </citation>
    <scope>NUCLEOTIDE SEQUENCE</scope>
</reference>
<proteinExistence type="predicted"/>
<accession>A0A0E9RH32</accession>
<sequence>MAIWTVNIFWSSQSSTLYPLTPAFGRLIDSHNVAYNQKERERRVSRTYMQTFD</sequence>
<dbReference type="AlphaFoldDB" id="A0A0E9RH32"/>
<dbReference type="EMBL" id="GBXM01080460">
    <property type="protein sequence ID" value="JAH28117.1"/>
    <property type="molecule type" value="Transcribed_RNA"/>
</dbReference>
<protein>
    <submittedName>
        <fullName evidence="1">Uncharacterized protein</fullName>
    </submittedName>
</protein>